<comment type="similarity">
    <text evidence="5">Belongs to the WD repeat cdt2 family.</text>
</comment>
<dbReference type="EMBL" id="JAIZAY010000003">
    <property type="protein sequence ID" value="KAJ8045958.1"/>
    <property type="molecule type" value="Genomic_DNA"/>
</dbReference>
<dbReference type="Pfam" id="PF00400">
    <property type="entry name" value="WD40"/>
    <property type="match status" value="5"/>
</dbReference>
<dbReference type="InterPro" id="IPR001680">
    <property type="entry name" value="WD40_rpt"/>
</dbReference>
<evidence type="ECO:0000256" key="6">
    <source>
        <dbReference type="PROSITE-ProRule" id="PRU00221"/>
    </source>
</evidence>
<feature type="repeat" description="WD" evidence="6">
    <location>
        <begin position="235"/>
        <end position="262"/>
    </location>
</feature>
<feature type="compositionally biased region" description="Basic and acidic residues" evidence="7">
    <location>
        <begin position="483"/>
        <end position="528"/>
    </location>
</feature>
<dbReference type="Gene3D" id="2.130.10.10">
    <property type="entry name" value="YVTN repeat-like/Quinoprotein amine dehydrogenase"/>
    <property type="match status" value="3"/>
</dbReference>
<feature type="compositionally biased region" description="Basic and acidic residues" evidence="7">
    <location>
        <begin position="648"/>
        <end position="679"/>
    </location>
</feature>
<feature type="compositionally biased region" description="Basic and acidic residues" evidence="7">
    <location>
        <begin position="410"/>
        <end position="419"/>
    </location>
</feature>
<feature type="compositionally biased region" description="Polar residues" evidence="7">
    <location>
        <begin position="529"/>
        <end position="552"/>
    </location>
</feature>
<keyword evidence="9" id="KW-1185">Reference proteome</keyword>
<evidence type="ECO:0000256" key="3">
    <source>
        <dbReference type="ARBA" id="ARBA00022737"/>
    </source>
</evidence>
<evidence type="ECO:0000256" key="2">
    <source>
        <dbReference type="ARBA" id="ARBA00022574"/>
    </source>
</evidence>
<feature type="repeat" description="WD" evidence="6">
    <location>
        <begin position="374"/>
        <end position="416"/>
    </location>
</feature>
<feature type="region of interest" description="Disordered" evidence="7">
    <location>
        <begin position="410"/>
        <end position="699"/>
    </location>
</feature>
<feature type="repeat" description="WD" evidence="6">
    <location>
        <begin position="85"/>
        <end position="126"/>
    </location>
</feature>
<evidence type="ECO:0000313" key="9">
    <source>
        <dbReference type="Proteomes" id="UP001152320"/>
    </source>
</evidence>
<gene>
    <name evidence="8" type="ORF">HOLleu_09085</name>
</gene>
<sequence length="699" mass="77932">MLSVSSQKFKREAFYSLTEGLKNLSCYPPDQFVFLQSEDVDELVPSFAAAFSNTEQHLLAVADEDGVVRFFDTRKTLANGFVSGFEGHDNAIFDLIWAHNEPWIVTASGDQTAVLWDAPTGKKKSVFKQHTGSLKSVSFGIESNSILATGARDGSIMIWDTRAGKKRPYLIIRISVKNAKHTIYCSFKSGKARTHTTPVITISKAHEDKDLSRVKPRWRRGMSKAMLNINPLQSVTAVLFQSDSMLLSSGSADGVVKMWDMRALPKKSKKITPDPYQRYNYGGNSQGKHGFSSLTIDSSHSRFYANCTDGTIYAYDCVGLPSSDPAAIYSGHINSTFYVKSTLSTDDTYLLSGSSDSNAYIWKVDEPDSPPIILSGHSGEVTAVAWSPLDKMRIATCADDCTMRIWRRKTQDEKDEEKPIGNAKWQPPSQEPHRHYSEPHRPLSPIPDVQPSSSQSPTVSDQDLPKTVSKGKFNLRAWAMTPAKEKKPKQGEGESPLRKFSREGSMKGQDGDTLRTRDRQRDSEDKTSAHTSMISSTNEQTKGSPDLKNNTYCKKRARRIASLKDWIDGKDSENAKNKNSKTVNRVDDNPSCEESKSGMIAKGTSSKGNKENHFQSKRVHATSVSPPGEVELTALQEQNNSAGPSERVPPHSDDEDTIHRPGSEHHPKRESLKRGRGDQIFDYFQPLKRMRKDSQPDKR</sequence>
<evidence type="ECO:0000256" key="4">
    <source>
        <dbReference type="ARBA" id="ARBA00022786"/>
    </source>
</evidence>
<keyword evidence="2 6" id="KW-0853">WD repeat</keyword>
<protein>
    <submittedName>
        <fullName evidence="8">Denticleless protein-like</fullName>
    </submittedName>
</protein>
<comment type="caution">
    <text evidence="8">The sequence shown here is derived from an EMBL/GenBank/DDBJ whole genome shotgun (WGS) entry which is preliminary data.</text>
</comment>
<dbReference type="PROSITE" id="PS50294">
    <property type="entry name" value="WD_REPEATS_REGION"/>
    <property type="match status" value="4"/>
</dbReference>
<evidence type="ECO:0000256" key="5">
    <source>
        <dbReference type="ARBA" id="ARBA00038344"/>
    </source>
</evidence>
<accession>A0A9Q1HIE0</accession>
<dbReference type="PROSITE" id="PS00678">
    <property type="entry name" value="WD_REPEATS_1"/>
    <property type="match status" value="3"/>
</dbReference>
<dbReference type="InterPro" id="IPR019775">
    <property type="entry name" value="WD40_repeat_CS"/>
</dbReference>
<dbReference type="GO" id="GO:0005634">
    <property type="term" value="C:nucleus"/>
    <property type="evidence" value="ECO:0007669"/>
    <property type="project" value="TreeGrafter"/>
</dbReference>
<dbReference type="CDD" id="cd00200">
    <property type="entry name" value="WD40"/>
    <property type="match status" value="1"/>
</dbReference>
<feature type="compositionally biased region" description="Basic and acidic residues" evidence="7">
    <location>
        <begin position="431"/>
        <end position="441"/>
    </location>
</feature>
<dbReference type="Proteomes" id="UP001152320">
    <property type="component" value="Chromosome 3"/>
</dbReference>
<evidence type="ECO:0000313" key="8">
    <source>
        <dbReference type="EMBL" id="KAJ8045958.1"/>
    </source>
</evidence>
<feature type="repeat" description="WD" evidence="6">
    <location>
        <begin position="127"/>
        <end position="169"/>
    </location>
</feature>
<dbReference type="GO" id="GO:0030674">
    <property type="term" value="F:protein-macromolecule adaptor activity"/>
    <property type="evidence" value="ECO:0007669"/>
    <property type="project" value="TreeGrafter"/>
</dbReference>
<dbReference type="OrthoDB" id="2096344at2759"/>
<name>A0A9Q1HIE0_HOLLE</name>
<dbReference type="InterPro" id="IPR051865">
    <property type="entry name" value="WD-repeat_CDT2_adapter"/>
</dbReference>
<dbReference type="PANTHER" id="PTHR22852">
    <property type="entry name" value="LETHAL 2 DENTICLELESS PROTEIN RETINOIC ACID-REGULATED NUCLEAR MATRIX-ASSOCIATED PROTEIN"/>
    <property type="match status" value="1"/>
</dbReference>
<feature type="compositionally biased region" description="Basic and acidic residues" evidence="7">
    <location>
        <begin position="584"/>
        <end position="596"/>
    </location>
</feature>
<dbReference type="SMART" id="SM00320">
    <property type="entry name" value="WD40"/>
    <property type="match status" value="7"/>
</dbReference>
<dbReference type="PRINTS" id="PR00320">
    <property type="entry name" value="GPROTEINBRPT"/>
</dbReference>
<organism evidence="8 9">
    <name type="scientific">Holothuria leucospilota</name>
    <name type="common">Black long sea cucumber</name>
    <name type="synonym">Mertensiothuria leucospilota</name>
    <dbReference type="NCBI Taxonomy" id="206669"/>
    <lineage>
        <taxon>Eukaryota</taxon>
        <taxon>Metazoa</taxon>
        <taxon>Echinodermata</taxon>
        <taxon>Eleutherozoa</taxon>
        <taxon>Echinozoa</taxon>
        <taxon>Holothuroidea</taxon>
        <taxon>Aspidochirotacea</taxon>
        <taxon>Aspidochirotida</taxon>
        <taxon>Holothuriidae</taxon>
        <taxon>Holothuria</taxon>
    </lineage>
</organism>
<dbReference type="GO" id="GO:0043161">
    <property type="term" value="P:proteasome-mediated ubiquitin-dependent protein catabolic process"/>
    <property type="evidence" value="ECO:0007669"/>
    <property type="project" value="TreeGrafter"/>
</dbReference>
<evidence type="ECO:0000256" key="1">
    <source>
        <dbReference type="ARBA" id="ARBA00004906"/>
    </source>
</evidence>
<evidence type="ECO:0000256" key="7">
    <source>
        <dbReference type="SAM" id="MobiDB-lite"/>
    </source>
</evidence>
<dbReference type="InterPro" id="IPR015943">
    <property type="entry name" value="WD40/YVTN_repeat-like_dom_sf"/>
</dbReference>
<keyword evidence="3" id="KW-0677">Repeat</keyword>
<dbReference type="SUPFAM" id="SSF50978">
    <property type="entry name" value="WD40 repeat-like"/>
    <property type="match status" value="1"/>
</dbReference>
<feature type="compositionally biased region" description="Basic and acidic residues" evidence="7">
    <location>
        <begin position="565"/>
        <end position="576"/>
    </location>
</feature>
<comment type="pathway">
    <text evidence="1">Protein modification; protein ubiquitination.</text>
</comment>
<dbReference type="PANTHER" id="PTHR22852:SF0">
    <property type="entry name" value="DENTICLELESS PROTEIN HOMOLOG"/>
    <property type="match status" value="1"/>
</dbReference>
<proteinExistence type="inferred from homology"/>
<keyword evidence="4" id="KW-0833">Ubl conjugation pathway</keyword>
<feature type="compositionally biased region" description="Low complexity" evidence="7">
    <location>
        <begin position="446"/>
        <end position="462"/>
    </location>
</feature>
<dbReference type="PROSITE" id="PS50082">
    <property type="entry name" value="WD_REPEATS_2"/>
    <property type="match status" value="4"/>
</dbReference>
<dbReference type="InterPro" id="IPR020472">
    <property type="entry name" value="WD40_PAC1"/>
</dbReference>
<reference evidence="8" key="1">
    <citation type="submission" date="2021-10" db="EMBL/GenBank/DDBJ databases">
        <title>Tropical sea cucumber genome reveals ecological adaptation and Cuvierian tubules defense mechanism.</title>
        <authorList>
            <person name="Chen T."/>
        </authorList>
    </citation>
    <scope>NUCLEOTIDE SEQUENCE</scope>
    <source>
        <strain evidence="8">Nanhai2018</strain>
        <tissue evidence="8">Muscle</tissue>
    </source>
</reference>
<dbReference type="AlphaFoldDB" id="A0A9Q1HIE0"/>
<dbReference type="InterPro" id="IPR036322">
    <property type="entry name" value="WD40_repeat_dom_sf"/>
</dbReference>